<name>J9D1B1_EDHAE</name>
<dbReference type="InterPro" id="IPR024909">
    <property type="entry name" value="Cys-tRNA/MSH_ligase"/>
</dbReference>
<evidence type="ECO:0000256" key="2">
    <source>
        <dbReference type="ARBA" id="ARBA00022741"/>
    </source>
</evidence>
<reference evidence="7" key="2">
    <citation type="submission" date="2015-07" db="EMBL/GenBank/DDBJ databases">
        <title>Contrasting host-pathogen interactions and genome evolution in two generalist and specialist microsporidian pathogens of mosquitoes.</title>
        <authorList>
            <consortium name="The Broad Institute Genomics Platform"/>
            <consortium name="The Broad Institute Genome Sequencing Center for Infectious Disease"/>
            <person name="Cuomo C.A."/>
            <person name="Sanscrainte N.D."/>
            <person name="Goldberg J.M."/>
            <person name="Heiman D."/>
            <person name="Young S."/>
            <person name="Zeng Q."/>
            <person name="Becnel J.J."/>
            <person name="Birren B.W."/>
        </authorList>
    </citation>
    <scope>NUCLEOTIDE SEQUENCE [LARGE SCALE GENOMIC DNA]</scope>
    <source>
        <strain evidence="7">USNM 41457</strain>
    </source>
</reference>
<evidence type="ECO:0000313" key="6">
    <source>
        <dbReference type="EMBL" id="EJW01616.1"/>
    </source>
</evidence>
<dbReference type="OrthoDB" id="438179at2759"/>
<dbReference type="PANTHER" id="PTHR10890">
    <property type="entry name" value="CYSTEINYL-TRNA SYNTHETASE"/>
    <property type="match status" value="1"/>
</dbReference>
<dbReference type="STRING" id="1003232.J9D1B1"/>
<dbReference type="PRINTS" id="PR00983">
    <property type="entry name" value="TRNASYNTHCYS"/>
</dbReference>
<dbReference type="Proteomes" id="UP000003163">
    <property type="component" value="Unassembled WGS sequence"/>
</dbReference>
<dbReference type="PANTHER" id="PTHR10890:SF3">
    <property type="entry name" value="CYSTEINE--TRNA LIGASE, CYTOPLASMIC"/>
    <property type="match status" value="1"/>
</dbReference>
<feature type="region of interest" description="Disordered" evidence="4">
    <location>
        <begin position="212"/>
        <end position="238"/>
    </location>
</feature>
<dbReference type="SUPFAM" id="SSF52374">
    <property type="entry name" value="Nucleotidylyl transferase"/>
    <property type="match status" value="1"/>
</dbReference>
<evidence type="ECO:0000256" key="3">
    <source>
        <dbReference type="ARBA" id="ARBA00022840"/>
    </source>
</evidence>
<dbReference type="InterPro" id="IPR032678">
    <property type="entry name" value="tRNA-synt_1_cat_dom"/>
</dbReference>
<dbReference type="GO" id="GO:0006423">
    <property type="term" value="P:cysteinyl-tRNA aminoacylation"/>
    <property type="evidence" value="ECO:0007669"/>
    <property type="project" value="TreeGrafter"/>
</dbReference>
<dbReference type="GO" id="GO:0005737">
    <property type="term" value="C:cytoplasm"/>
    <property type="evidence" value="ECO:0007669"/>
    <property type="project" value="TreeGrafter"/>
</dbReference>
<keyword evidence="7" id="KW-1185">Reference proteome</keyword>
<dbReference type="AlphaFoldDB" id="J9D1B1"/>
<dbReference type="InterPro" id="IPR014729">
    <property type="entry name" value="Rossmann-like_a/b/a_fold"/>
</dbReference>
<keyword evidence="3" id="KW-0067">ATP-binding</keyword>
<dbReference type="GO" id="GO:0005524">
    <property type="term" value="F:ATP binding"/>
    <property type="evidence" value="ECO:0007669"/>
    <property type="project" value="UniProtKB-KW"/>
</dbReference>
<proteinExistence type="predicted"/>
<evidence type="ECO:0000259" key="5">
    <source>
        <dbReference type="Pfam" id="PF01406"/>
    </source>
</evidence>
<comment type="caution">
    <text evidence="6">The sequence shown here is derived from an EMBL/GenBank/DDBJ whole genome shotgun (WGS) entry which is preliminary data.</text>
</comment>
<feature type="domain" description="tRNA synthetases class I catalytic" evidence="5">
    <location>
        <begin position="27"/>
        <end position="198"/>
    </location>
</feature>
<organism evidence="6 7">
    <name type="scientific">Edhazardia aedis (strain USNM 41457)</name>
    <name type="common">Microsporidian parasite</name>
    <dbReference type="NCBI Taxonomy" id="1003232"/>
    <lineage>
        <taxon>Eukaryota</taxon>
        <taxon>Fungi</taxon>
        <taxon>Fungi incertae sedis</taxon>
        <taxon>Microsporidia</taxon>
        <taxon>Edhazardia</taxon>
    </lineage>
</organism>
<keyword evidence="1" id="KW-0436">Ligase</keyword>
<dbReference type="GO" id="GO:0004817">
    <property type="term" value="F:cysteine-tRNA ligase activity"/>
    <property type="evidence" value="ECO:0007669"/>
    <property type="project" value="TreeGrafter"/>
</dbReference>
<dbReference type="InParanoid" id="J9D1B1"/>
<dbReference type="Gene3D" id="3.40.50.620">
    <property type="entry name" value="HUPs"/>
    <property type="match status" value="1"/>
</dbReference>
<reference evidence="6 7" key="1">
    <citation type="submission" date="2011-08" db="EMBL/GenBank/DDBJ databases">
        <authorList>
            <person name="Liu Z.J."/>
            <person name="Shi F.L."/>
            <person name="Lu J.Q."/>
            <person name="Li M."/>
            <person name="Wang Z.L."/>
        </authorList>
    </citation>
    <scope>NUCLEOTIDE SEQUENCE [LARGE SCALE GENOMIC DNA]</scope>
    <source>
        <strain evidence="6 7">USNM 41457</strain>
    </source>
</reference>
<dbReference type="HOGENOM" id="CLU_829066_0_0_1"/>
<keyword evidence="2" id="KW-0547">Nucleotide-binding</keyword>
<protein>
    <recommendedName>
        <fullName evidence="5">tRNA synthetases class I catalytic domain-containing protein</fullName>
    </recommendedName>
</protein>
<dbReference type="VEuPathDB" id="MicrosporidiaDB:EDEG_03841"/>
<evidence type="ECO:0000256" key="1">
    <source>
        <dbReference type="ARBA" id="ARBA00022598"/>
    </source>
</evidence>
<gene>
    <name evidence="6" type="ORF">EDEG_03841</name>
</gene>
<sequence length="335" mass="38761">MENDTQLKELHFLNSITKTKEKFVPKSHTINWYICGPTVYDSPHIGHARTYISFDAIRSVLNKYFGYNVNYVMNITDIDDKIINKARENLLNSKLSKVNVSKNSKKNNNSNAKTNNNGECAQFGIDDFKKTCLEITKKYEKEFFDDLKVLKVEPPTFVTRVTEFMPEIESFIQKLVSDNLAYVSNGSVYFNINEYRKFFDYPVFVDKSAIKDEDEPETPTSSQTTIEKEKNDKENLNSNCKSGLKADLNADSNVNQIHISIVDKEKKTNMILHCGNHVQPIYFTIQCLEKADQAGTLNVQRWHTTYFQKEWTSTQAVSTYHFPTTKMRSHKAKLY</sequence>
<evidence type="ECO:0000313" key="7">
    <source>
        <dbReference type="Proteomes" id="UP000003163"/>
    </source>
</evidence>
<dbReference type="Pfam" id="PF01406">
    <property type="entry name" value="tRNA-synt_1e"/>
    <property type="match status" value="1"/>
</dbReference>
<dbReference type="EMBL" id="AFBI03000132">
    <property type="protein sequence ID" value="EJW01616.1"/>
    <property type="molecule type" value="Genomic_DNA"/>
</dbReference>
<feature type="compositionally biased region" description="Basic and acidic residues" evidence="4">
    <location>
        <begin position="226"/>
        <end position="235"/>
    </location>
</feature>
<evidence type="ECO:0000256" key="4">
    <source>
        <dbReference type="SAM" id="MobiDB-lite"/>
    </source>
</evidence>
<accession>J9D1B1</accession>